<evidence type="ECO:0000256" key="2">
    <source>
        <dbReference type="ARBA" id="ARBA00022679"/>
    </source>
</evidence>
<evidence type="ECO:0000313" key="6">
    <source>
        <dbReference type="EMBL" id="MCC9295907.1"/>
    </source>
</evidence>
<dbReference type="EMBL" id="JAJJPB010000020">
    <property type="protein sequence ID" value="MCC9295907.1"/>
    <property type="molecule type" value="Genomic_DNA"/>
</dbReference>
<name>A0ABS8N7X7_9CLOT</name>
<dbReference type="RefSeq" id="WP_229981734.1">
    <property type="nucleotide sequence ID" value="NZ_JAJJPB010000020.1"/>
</dbReference>
<comment type="similarity">
    <text evidence="5">Belongs to the glycosyltransferase 26 family. TagA/TarA subfamily.</text>
</comment>
<dbReference type="CDD" id="cd06533">
    <property type="entry name" value="Glyco_transf_WecG_TagA"/>
    <property type="match status" value="1"/>
</dbReference>
<keyword evidence="7" id="KW-1185">Reference proteome</keyword>
<dbReference type="InterPro" id="IPR004629">
    <property type="entry name" value="WecG_TagA_CpsF"/>
</dbReference>
<dbReference type="HAMAP" id="MF_02070">
    <property type="entry name" value="TagA_TarA"/>
    <property type="match status" value="1"/>
</dbReference>
<keyword evidence="4 5" id="KW-0961">Cell wall biogenesis/degradation</keyword>
<comment type="caution">
    <text evidence="6">The sequence shown here is derived from an EMBL/GenBank/DDBJ whole genome shotgun (WGS) entry which is preliminary data.</text>
</comment>
<reference evidence="6" key="1">
    <citation type="submission" date="2021-11" db="EMBL/GenBank/DDBJ databases">
        <authorList>
            <person name="Qingchun L."/>
            <person name="Dong Z."/>
            <person name="Zongwei Q."/>
            <person name="Jia Z."/>
            <person name="Duotao L."/>
        </authorList>
    </citation>
    <scope>NUCLEOTIDE SEQUENCE</scope>
    <source>
        <strain evidence="6">WLY-B-L2</strain>
    </source>
</reference>
<keyword evidence="1 5" id="KW-0328">Glycosyltransferase</keyword>
<dbReference type="PANTHER" id="PTHR34136">
    <property type="match status" value="1"/>
</dbReference>
<gene>
    <name evidence="6" type="ORF">LN736_13650</name>
</gene>
<keyword evidence="3 5" id="KW-0777">Teichoic acid biosynthesis</keyword>
<sequence>MFTRLLKYNVFNGSKSDLMNYIDKFSKVNIVSGNPEVLYNGLKDDALLKNFTNANTVIIPDGIGTLLASKIVGVPIRQRITGIEVMENIIKKCEEEGKAIYLLGAKQNVLDVCVTNLKKRYPPLNISGSHNGYFDLDDCESILTDIKSSAPYALFVAMGTPKQDIFISQNMNELPCSIYMGVGGSFDVFAGKVKRAPKWMIALGLEWLYRVIKEPSRIKRLISIPKFLLKVIAFNKKKSKFD</sequence>
<evidence type="ECO:0000256" key="4">
    <source>
        <dbReference type="ARBA" id="ARBA00023316"/>
    </source>
</evidence>
<comment type="catalytic activity">
    <reaction evidence="5">
        <text>UDP-N-acetyl-alpha-D-mannosamine + N-acetyl-alpha-D-glucosaminyl-di-trans,octa-cis-undecaprenyl diphosphate = N-acetyl-beta-D-mannosaminyl-(1-&gt;4)-N-acetyl-alpha-D-glucosaminyl di-trans,octa-cis-undecaprenyl diphosphate + UDP + H(+)</text>
        <dbReference type="Rhea" id="RHEA:16053"/>
        <dbReference type="ChEBI" id="CHEBI:15378"/>
        <dbReference type="ChEBI" id="CHEBI:58223"/>
        <dbReference type="ChEBI" id="CHEBI:62959"/>
        <dbReference type="ChEBI" id="CHEBI:68623"/>
        <dbReference type="ChEBI" id="CHEBI:132210"/>
        <dbReference type="EC" id="2.4.1.187"/>
    </reaction>
</comment>
<evidence type="ECO:0000256" key="5">
    <source>
        <dbReference type="HAMAP-Rule" id="MF_02070"/>
    </source>
</evidence>
<keyword evidence="2 5" id="KW-0808">Transferase</keyword>
<protein>
    <recommendedName>
        <fullName evidence="5">N-acetylglucosaminyldiphosphoundecaprenol N-acetyl-beta-D-mannosaminyltransferase</fullName>
        <ecNumber evidence="5">2.4.1.187</ecNumber>
    </recommendedName>
    <alternativeName>
        <fullName evidence="5">N-acetylmannosaminyltransferase</fullName>
    </alternativeName>
    <alternativeName>
        <fullName evidence="5">UDP-N-acetylmannosamine transferase</fullName>
    </alternativeName>
    <alternativeName>
        <fullName evidence="5">UDP-N-acetylmannosamine:N-acetylglucosaminyl pyrophosphorylundecaprenol N-acetylmannosaminyltransferase</fullName>
    </alternativeName>
</protein>
<dbReference type="NCBIfam" id="TIGR00696">
    <property type="entry name" value="wecG_tagA_cpsF"/>
    <property type="match status" value="1"/>
</dbReference>
<dbReference type="PANTHER" id="PTHR34136:SF1">
    <property type="entry name" value="UDP-N-ACETYL-D-MANNOSAMINURONIC ACID TRANSFERASE"/>
    <property type="match status" value="1"/>
</dbReference>
<dbReference type="Pfam" id="PF03808">
    <property type="entry name" value="Glyco_tran_WecG"/>
    <property type="match status" value="1"/>
</dbReference>
<evidence type="ECO:0000256" key="3">
    <source>
        <dbReference type="ARBA" id="ARBA00022944"/>
    </source>
</evidence>
<dbReference type="Proteomes" id="UP001165422">
    <property type="component" value="Unassembled WGS sequence"/>
</dbReference>
<evidence type="ECO:0000256" key="1">
    <source>
        <dbReference type="ARBA" id="ARBA00022676"/>
    </source>
</evidence>
<evidence type="ECO:0000313" key="7">
    <source>
        <dbReference type="Proteomes" id="UP001165422"/>
    </source>
</evidence>
<proteinExistence type="inferred from homology"/>
<comment type="pathway">
    <text evidence="5">Cell wall biogenesis; teichoic acid biosynthesis.</text>
</comment>
<organism evidence="6 7">
    <name type="scientific">Clostridium aromativorans</name>
    <dbReference type="NCBI Taxonomy" id="2836848"/>
    <lineage>
        <taxon>Bacteria</taxon>
        <taxon>Bacillati</taxon>
        <taxon>Bacillota</taxon>
        <taxon>Clostridia</taxon>
        <taxon>Eubacteriales</taxon>
        <taxon>Clostridiaceae</taxon>
        <taxon>Clostridium</taxon>
    </lineage>
</organism>
<accession>A0ABS8N7X7</accession>
<dbReference type="InterPro" id="IPR034714">
    <property type="entry name" value="TagA_TarA"/>
</dbReference>
<dbReference type="EC" id="2.4.1.187" evidence="5"/>
<comment type="function">
    <text evidence="5">Catalyzes the conversion of GlcNAc-PP-undecaprenol into ManNAc-GlcNAc-PP-undecaprenol, the first committed lipid intermediate in the de novo synthesis of teichoic acid.</text>
</comment>